<dbReference type="EMBL" id="JADCKB010000047">
    <property type="protein sequence ID" value="MBE5041253.1"/>
    <property type="molecule type" value="Genomic_DNA"/>
</dbReference>
<name>A0A9D5M041_9FIRM</name>
<feature type="domain" description="Metallo-beta-lactamase" evidence="1">
    <location>
        <begin position="19"/>
        <end position="189"/>
    </location>
</feature>
<reference evidence="2" key="1">
    <citation type="submission" date="2020-10" db="EMBL/GenBank/DDBJ databases">
        <title>ChiBAC.</title>
        <authorList>
            <person name="Zenner C."/>
            <person name="Hitch T.C.A."/>
            <person name="Clavel T."/>
        </authorList>
    </citation>
    <scope>NUCLEOTIDE SEQUENCE</scope>
    <source>
        <strain evidence="2">DSM 107454</strain>
    </source>
</reference>
<accession>A0A9D5M041</accession>
<dbReference type="RefSeq" id="WP_226393782.1">
    <property type="nucleotide sequence ID" value="NZ_JADCKB010000047.1"/>
</dbReference>
<dbReference type="InterPro" id="IPR001279">
    <property type="entry name" value="Metallo-B-lactamas"/>
</dbReference>
<dbReference type="PANTHER" id="PTHR43546">
    <property type="entry name" value="UPF0173 METAL-DEPENDENT HYDROLASE MJ1163-RELATED"/>
    <property type="match status" value="1"/>
</dbReference>
<dbReference type="AlphaFoldDB" id="A0A9D5M041"/>
<dbReference type="Proteomes" id="UP000806542">
    <property type="component" value="Unassembled WGS sequence"/>
</dbReference>
<dbReference type="InterPro" id="IPR050114">
    <property type="entry name" value="UPF0173_UPF0282_UlaG_hydrolase"/>
</dbReference>
<dbReference type="Gene3D" id="3.60.15.10">
    <property type="entry name" value="Ribonuclease Z/Hydroxyacylglutathione hydrolase-like"/>
    <property type="match status" value="1"/>
</dbReference>
<evidence type="ECO:0000313" key="3">
    <source>
        <dbReference type="Proteomes" id="UP000806542"/>
    </source>
</evidence>
<protein>
    <submittedName>
        <fullName evidence="2">MBL fold metallo-hydrolase</fullName>
    </submittedName>
</protein>
<gene>
    <name evidence="2" type="ORF">INF28_12405</name>
</gene>
<dbReference type="Pfam" id="PF12706">
    <property type="entry name" value="Lactamase_B_2"/>
    <property type="match status" value="1"/>
</dbReference>
<evidence type="ECO:0000313" key="2">
    <source>
        <dbReference type="EMBL" id="MBE5041253.1"/>
    </source>
</evidence>
<organism evidence="2 3">
    <name type="scientific">Ructibacterium gallinarum</name>
    <dbReference type="NCBI Taxonomy" id="2779355"/>
    <lineage>
        <taxon>Bacteria</taxon>
        <taxon>Bacillati</taxon>
        <taxon>Bacillota</taxon>
        <taxon>Clostridia</taxon>
        <taxon>Eubacteriales</taxon>
        <taxon>Oscillospiraceae</taxon>
        <taxon>Ructibacterium</taxon>
    </lineage>
</organism>
<evidence type="ECO:0000259" key="1">
    <source>
        <dbReference type="Pfam" id="PF12706"/>
    </source>
</evidence>
<sequence>MKIIWLGQSGYLLSDGITTICIDPYLSDAVNRIAGRPRMVGIPILPEKLYVDAVICTHNHVDHVDPDAIPKMQKENMIFYAPTDCKQTLMNLGVTQYLPFDEGTRVVLGNFILEAVFADHTVPAIGVVVTHAGKRYYFTGDTYYHPKLADIKCDVLFVSINGKLGNMDVEDAIRLTNEIKPQLAVPNHYGMFASNTEDPEKYMVPNRFIMEWNKEYNL</sequence>
<dbReference type="InterPro" id="IPR036866">
    <property type="entry name" value="RibonucZ/Hydroxyglut_hydro"/>
</dbReference>
<proteinExistence type="predicted"/>
<keyword evidence="3" id="KW-1185">Reference proteome</keyword>
<dbReference type="SUPFAM" id="SSF56281">
    <property type="entry name" value="Metallo-hydrolase/oxidoreductase"/>
    <property type="match status" value="1"/>
</dbReference>
<comment type="caution">
    <text evidence="2">The sequence shown here is derived from an EMBL/GenBank/DDBJ whole genome shotgun (WGS) entry which is preliminary data.</text>
</comment>